<dbReference type="InterPro" id="IPR006447">
    <property type="entry name" value="Myb_dom_plants"/>
</dbReference>
<evidence type="ECO:0000256" key="5">
    <source>
        <dbReference type="ARBA" id="ARBA00023242"/>
    </source>
</evidence>
<evidence type="ECO:0000256" key="3">
    <source>
        <dbReference type="ARBA" id="ARBA00023125"/>
    </source>
</evidence>
<proteinExistence type="predicted"/>
<dbReference type="PROSITE" id="PS51293">
    <property type="entry name" value="SANT"/>
    <property type="match status" value="1"/>
</dbReference>
<evidence type="ECO:0000256" key="1">
    <source>
        <dbReference type="ARBA" id="ARBA00004123"/>
    </source>
</evidence>
<keyword evidence="2" id="KW-0805">Transcription regulation</keyword>
<comment type="subcellular location">
    <subcellularLocation>
        <location evidence="1">Nucleus</location>
    </subcellularLocation>
</comment>
<dbReference type="GO" id="GO:0009723">
    <property type="term" value="P:response to ethylene"/>
    <property type="evidence" value="ECO:0007669"/>
    <property type="project" value="TreeGrafter"/>
</dbReference>
<dbReference type="GO" id="GO:0006355">
    <property type="term" value="P:regulation of DNA-templated transcription"/>
    <property type="evidence" value="ECO:0007669"/>
    <property type="project" value="UniProtKB-ARBA"/>
</dbReference>
<dbReference type="PANTHER" id="PTHR44191">
    <property type="entry name" value="TRANSCRIPTION FACTOR KUA1"/>
    <property type="match status" value="1"/>
</dbReference>
<keyword evidence="5" id="KW-0539">Nucleus</keyword>
<dbReference type="EMBL" id="AUSU01004290">
    <property type="protein sequence ID" value="EPS65348.1"/>
    <property type="molecule type" value="Genomic_DNA"/>
</dbReference>
<dbReference type="FunFam" id="1.10.10.60:FF:000009">
    <property type="entry name" value="transcription factor MYB1R1"/>
    <property type="match status" value="1"/>
</dbReference>
<dbReference type="GO" id="GO:0005634">
    <property type="term" value="C:nucleus"/>
    <property type="evidence" value="ECO:0007669"/>
    <property type="project" value="UniProtKB-SubCell"/>
</dbReference>
<feature type="domain" description="Myb-like" evidence="6">
    <location>
        <begin position="47"/>
        <end position="99"/>
    </location>
</feature>
<organism evidence="9 10">
    <name type="scientific">Genlisea aurea</name>
    <dbReference type="NCBI Taxonomy" id="192259"/>
    <lineage>
        <taxon>Eukaryota</taxon>
        <taxon>Viridiplantae</taxon>
        <taxon>Streptophyta</taxon>
        <taxon>Embryophyta</taxon>
        <taxon>Tracheophyta</taxon>
        <taxon>Spermatophyta</taxon>
        <taxon>Magnoliopsida</taxon>
        <taxon>eudicotyledons</taxon>
        <taxon>Gunneridae</taxon>
        <taxon>Pentapetalae</taxon>
        <taxon>asterids</taxon>
        <taxon>lamiids</taxon>
        <taxon>Lamiales</taxon>
        <taxon>Lentibulariaceae</taxon>
        <taxon>Genlisea</taxon>
    </lineage>
</organism>
<evidence type="ECO:0000259" key="6">
    <source>
        <dbReference type="PROSITE" id="PS50090"/>
    </source>
</evidence>
<dbReference type="OrthoDB" id="118550at2759"/>
<dbReference type="PROSITE" id="PS50090">
    <property type="entry name" value="MYB_LIKE"/>
    <property type="match status" value="1"/>
</dbReference>
<protein>
    <submittedName>
        <fullName evidence="9">Uncharacterized protein</fullName>
    </submittedName>
</protein>
<dbReference type="GO" id="GO:0003677">
    <property type="term" value="F:DNA binding"/>
    <property type="evidence" value="ECO:0007669"/>
    <property type="project" value="UniProtKB-KW"/>
</dbReference>
<dbReference type="InterPro" id="IPR052245">
    <property type="entry name" value="Plant_Stress_Dev_TF"/>
</dbReference>
<name>S8DQP2_9LAMI</name>
<evidence type="ECO:0000313" key="10">
    <source>
        <dbReference type="Proteomes" id="UP000015453"/>
    </source>
</evidence>
<evidence type="ECO:0000256" key="4">
    <source>
        <dbReference type="ARBA" id="ARBA00023163"/>
    </source>
</evidence>
<sequence length="101" mass="11400">MRRKCSVCGNTGHNSRTCSVSGNIKTVKLLGVELAKSLPEQPTKNRRRGRKGVTWSQEEHALFLMGLQRLGRGDWRGISRNFVTSRTSTQVASHAQKFFIR</sequence>
<feature type="non-terminal residue" evidence="9">
    <location>
        <position position="101"/>
    </location>
</feature>
<dbReference type="PROSITE" id="PS51294">
    <property type="entry name" value="HTH_MYB"/>
    <property type="match status" value="1"/>
</dbReference>
<evidence type="ECO:0000256" key="2">
    <source>
        <dbReference type="ARBA" id="ARBA00023015"/>
    </source>
</evidence>
<keyword evidence="3" id="KW-0238">DNA-binding</keyword>
<evidence type="ECO:0000259" key="7">
    <source>
        <dbReference type="PROSITE" id="PS51293"/>
    </source>
</evidence>
<dbReference type="InterPro" id="IPR009057">
    <property type="entry name" value="Homeodomain-like_sf"/>
</dbReference>
<dbReference type="InterPro" id="IPR017884">
    <property type="entry name" value="SANT_dom"/>
</dbReference>
<dbReference type="InterPro" id="IPR017930">
    <property type="entry name" value="Myb_dom"/>
</dbReference>
<keyword evidence="4" id="KW-0804">Transcription</keyword>
<gene>
    <name evidence="9" type="ORF">M569_09427</name>
</gene>
<dbReference type="AlphaFoldDB" id="S8DQP2"/>
<dbReference type="Proteomes" id="UP000015453">
    <property type="component" value="Unassembled WGS sequence"/>
</dbReference>
<dbReference type="InterPro" id="IPR001005">
    <property type="entry name" value="SANT/Myb"/>
</dbReference>
<dbReference type="GO" id="GO:0009739">
    <property type="term" value="P:response to gibberellin"/>
    <property type="evidence" value="ECO:0007669"/>
    <property type="project" value="TreeGrafter"/>
</dbReference>
<feature type="domain" description="SANT" evidence="7">
    <location>
        <begin position="55"/>
        <end position="101"/>
    </location>
</feature>
<evidence type="ECO:0000313" key="9">
    <source>
        <dbReference type="EMBL" id="EPS65348.1"/>
    </source>
</evidence>
<reference evidence="9 10" key="1">
    <citation type="journal article" date="2013" name="BMC Genomics">
        <title>The miniature genome of a carnivorous plant Genlisea aurea contains a low number of genes and short non-coding sequences.</title>
        <authorList>
            <person name="Leushkin E.V."/>
            <person name="Sutormin R.A."/>
            <person name="Nabieva E.R."/>
            <person name="Penin A.A."/>
            <person name="Kondrashov A.S."/>
            <person name="Logacheva M.D."/>
        </authorList>
    </citation>
    <scope>NUCLEOTIDE SEQUENCE [LARGE SCALE GENOMIC DNA]</scope>
</reference>
<dbReference type="Pfam" id="PF00249">
    <property type="entry name" value="Myb_DNA-binding"/>
    <property type="match status" value="1"/>
</dbReference>
<dbReference type="NCBIfam" id="TIGR01557">
    <property type="entry name" value="myb_SHAQKYF"/>
    <property type="match status" value="1"/>
</dbReference>
<dbReference type="SUPFAM" id="SSF46689">
    <property type="entry name" value="Homeodomain-like"/>
    <property type="match status" value="1"/>
</dbReference>
<feature type="domain" description="HTH myb-type" evidence="8">
    <location>
        <begin position="47"/>
        <end position="101"/>
    </location>
</feature>
<dbReference type="Gene3D" id="1.10.10.60">
    <property type="entry name" value="Homeodomain-like"/>
    <property type="match status" value="1"/>
</dbReference>
<dbReference type="SMART" id="SM00717">
    <property type="entry name" value="SANT"/>
    <property type="match status" value="1"/>
</dbReference>
<dbReference type="CDD" id="cd00167">
    <property type="entry name" value="SANT"/>
    <property type="match status" value="1"/>
</dbReference>
<keyword evidence="10" id="KW-1185">Reference proteome</keyword>
<comment type="caution">
    <text evidence="9">The sequence shown here is derived from an EMBL/GenBank/DDBJ whole genome shotgun (WGS) entry which is preliminary data.</text>
</comment>
<evidence type="ECO:0000259" key="8">
    <source>
        <dbReference type="PROSITE" id="PS51294"/>
    </source>
</evidence>
<accession>S8DQP2</accession>
<dbReference type="PANTHER" id="PTHR44191:SF4">
    <property type="entry name" value="OS01G0187900 PROTEIN"/>
    <property type="match status" value="1"/>
</dbReference>